<dbReference type="InterPro" id="IPR027417">
    <property type="entry name" value="P-loop_NTPase"/>
</dbReference>
<dbReference type="CDD" id="cd18809">
    <property type="entry name" value="SF1_C_RecD"/>
    <property type="match status" value="1"/>
</dbReference>
<feature type="non-terminal residue" evidence="5">
    <location>
        <position position="1367"/>
    </location>
</feature>
<organism evidence="5 6">
    <name type="scientific">Frankliniella fusca</name>
    <dbReference type="NCBI Taxonomy" id="407009"/>
    <lineage>
        <taxon>Eukaryota</taxon>
        <taxon>Metazoa</taxon>
        <taxon>Ecdysozoa</taxon>
        <taxon>Arthropoda</taxon>
        <taxon>Hexapoda</taxon>
        <taxon>Insecta</taxon>
        <taxon>Pterygota</taxon>
        <taxon>Neoptera</taxon>
        <taxon>Paraneoptera</taxon>
        <taxon>Thysanoptera</taxon>
        <taxon>Terebrantia</taxon>
        <taxon>Thripoidea</taxon>
        <taxon>Thripidae</taxon>
        <taxon>Frankliniella</taxon>
    </lineage>
</organism>
<feature type="domain" description="Helitron helicase-like" evidence="3">
    <location>
        <begin position="417"/>
        <end position="562"/>
    </location>
</feature>
<gene>
    <name evidence="5" type="ORF">KUF71_005878</name>
</gene>
<evidence type="ECO:0000259" key="4">
    <source>
        <dbReference type="Pfam" id="PF20209"/>
    </source>
</evidence>
<comment type="caution">
    <text evidence="5">The sequence shown here is derived from an EMBL/GenBank/DDBJ whole genome shotgun (WGS) entry which is preliminary data.</text>
</comment>
<proteinExistence type="inferred from homology"/>
<keyword evidence="1" id="KW-0378">Hydrolase</keyword>
<dbReference type="InterPro" id="IPR025476">
    <property type="entry name" value="Helitron_helicase-like"/>
</dbReference>
<dbReference type="GO" id="GO:0006281">
    <property type="term" value="P:DNA repair"/>
    <property type="evidence" value="ECO:0007669"/>
    <property type="project" value="UniProtKB-KW"/>
</dbReference>
<evidence type="ECO:0000259" key="2">
    <source>
        <dbReference type="Pfam" id="PF05970"/>
    </source>
</evidence>
<dbReference type="GO" id="GO:0005524">
    <property type="term" value="F:ATP binding"/>
    <property type="evidence" value="ECO:0007669"/>
    <property type="project" value="UniProtKB-KW"/>
</dbReference>
<keyword evidence="1" id="KW-0234">DNA repair</keyword>
<evidence type="ECO:0000313" key="6">
    <source>
        <dbReference type="Proteomes" id="UP001219518"/>
    </source>
</evidence>
<dbReference type="SUPFAM" id="SSF52540">
    <property type="entry name" value="P-loop containing nucleoside triphosphate hydrolases"/>
    <property type="match status" value="2"/>
</dbReference>
<dbReference type="GO" id="GO:0000723">
    <property type="term" value="P:telomere maintenance"/>
    <property type="evidence" value="ECO:0007669"/>
    <property type="project" value="InterPro"/>
</dbReference>
<dbReference type="Pfam" id="PF05970">
    <property type="entry name" value="PIF1"/>
    <property type="match status" value="1"/>
</dbReference>
<dbReference type="InterPro" id="IPR051055">
    <property type="entry name" value="PIF1_helicase"/>
</dbReference>
<keyword evidence="1" id="KW-0547">Nucleotide-binding</keyword>
<reference evidence="5" key="1">
    <citation type="submission" date="2021-07" db="EMBL/GenBank/DDBJ databases">
        <authorList>
            <person name="Catto M.A."/>
            <person name="Jacobson A."/>
            <person name="Kennedy G."/>
            <person name="Labadie P."/>
            <person name="Hunt B.G."/>
            <person name="Srinivasan R."/>
        </authorList>
    </citation>
    <scope>NUCLEOTIDE SEQUENCE</scope>
    <source>
        <strain evidence="5">PL_HMW_Pooled</strain>
        <tissue evidence="5">Head</tissue>
    </source>
</reference>
<dbReference type="EMBL" id="JAHWGI010001414">
    <property type="protein sequence ID" value="KAK3930898.1"/>
    <property type="molecule type" value="Genomic_DNA"/>
</dbReference>
<dbReference type="EC" id="5.6.2.3" evidence="1"/>
<reference evidence="5" key="2">
    <citation type="journal article" date="2023" name="BMC Genomics">
        <title>Pest status, molecular evolution, and epigenetic factors derived from the genome assembly of Frankliniella fusca, a thysanopteran phytovirus vector.</title>
        <authorList>
            <person name="Catto M.A."/>
            <person name="Labadie P.E."/>
            <person name="Jacobson A.L."/>
            <person name="Kennedy G.G."/>
            <person name="Srinivasan R."/>
            <person name="Hunt B.G."/>
        </authorList>
    </citation>
    <scope>NUCLEOTIDE SEQUENCE</scope>
    <source>
        <strain evidence="5">PL_HMW_Pooled</strain>
    </source>
</reference>
<feature type="domain" description="DNA helicase Pif1-like DEAD-box helicase" evidence="2">
    <location>
        <begin position="955"/>
        <end position="1181"/>
    </location>
</feature>
<dbReference type="InterPro" id="IPR010285">
    <property type="entry name" value="DNA_helicase_pif1-like_DEAD"/>
</dbReference>
<comment type="catalytic activity">
    <reaction evidence="1">
        <text>ATP + H2O = ADP + phosphate + H(+)</text>
        <dbReference type="Rhea" id="RHEA:13065"/>
        <dbReference type="ChEBI" id="CHEBI:15377"/>
        <dbReference type="ChEBI" id="CHEBI:15378"/>
        <dbReference type="ChEBI" id="CHEBI:30616"/>
        <dbReference type="ChEBI" id="CHEBI:43474"/>
        <dbReference type="ChEBI" id="CHEBI:456216"/>
        <dbReference type="EC" id="5.6.2.3"/>
    </reaction>
</comment>
<keyword evidence="1" id="KW-0227">DNA damage</keyword>
<dbReference type="Pfam" id="PF20209">
    <property type="entry name" value="DUF6570"/>
    <property type="match status" value="1"/>
</dbReference>
<keyword evidence="6" id="KW-1185">Reference proteome</keyword>
<evidence type="ECO:0000256" key="1">
    <source>
        <dbReference type="RuleBase" id="RU363044"/>
    </source>
</evidence>
<dbReference type="Gene3D" id="3.40.50.300">
    <property type="entry name" value="P-loop containing nucleotide triphosphate hydrolases"/>
    <property type="match status" value="2"/>
</dbReference>
<dbReference type="PANTHER" id="PTHR47642">
    <property type="entry name" value="ATP-DEPENDENT DNA HELICASE"/>
    <property type="match status" value="1"/>
</dbReference>
<dbReference type="GO" id="GO:0016787">
    <property type="term" value="F:hydrolase activity"/>
    <property type="evidence" value="ECO:0007669"/>
    <property type="project" value="UniProtKB-KW"/>
</dbReference>
<name>A0AAE1I0R5_9NEOP</name>
<dbReference type="Pfam" id="PF14214">
    <property type="entry name" value="Helitron_like_N"/>
    <property type="match status" value="1"/>
</dbReference>
<keyword evidence="1" id="KW-0067">ATP-binding</keyword>
<keyword evidence="1" id="KW-0233">DNA recombination</keyword>
<dbReference type="GO" id="GO:0006310">
    <property type="term" value="P:DNA recombination"/>
    <property type="evidence" value="ECO:0007669"/>
    <property type="project" value="UniProtKB-KW"/>
</dbReference>
<comment type="cofactor">
    <cofactor evidence="1">
        <name>Mg(2+)</name>
        <dbReference type="ChEBI" id="CHEBI:18420"/>
    </cofactor>
</comment>
<sequence length="1367" mass="157620">MGHFLESEISDSDSLSDGTSACDDLEFVRNIERKKLPNDIEVIRKVGTEINQVLSGVCNSRCYVCDRLVNDRAVRVFDFKYCKSDVDEMKTFIDQIVVEDGKYDMCSTCFKYVQKKQIPPCAVVNGFKYLPIPDDLPALTEVEEHLVALRIPFQQIVHLGSMGKFGQYGCKGSVINVPIDTPEVIRQIIPLLPEEDELYIVNLKRKLIHKRAYARNFVNCENLKKWCVFLEKSSLYREFNVKFDESRLINHCIDSEVGPQISSTGDVVYGKVDNPENHEEMFSRLGSIQNTLLAEDRYCNTVNAETDEINIAPGEKQRPISVVWDRKAEELSFPTIYLGESRPFKNYVTRYQAMKSEIRRYDRRSAKPQNVLYKFNVHLREQAASRLRHKFKRSCKEVSGNLITKEELLDKDFVAIFQKKGISMPCLMPNSAEFWRGKSHELFAMVRQLGRPHLFLTLSFAEYHSPILINILKRLNKETFPLPQCTEKSNAVTEIEISPEEKLRLIRDDPIVCATYFREMVLLLKKYLRFSVNGPMGEHFMLDWFFRIEFQQRGSPHVHCLLWLNNCVVDPLKDKDSAIQLIDRLITCDSSNPVAVKNQHKHTSTCFKNKLAKQQFAKKQLSIHECHKYCRFGAPFWPTNQTRIVLPLYEEEDERKVKTDVDWSEYIVYLKELRLKLKDIFSSEDCPDNLDEIWLLAGCPDDETYELAIRTGIVRATVLYKRNVSDRWTNSYLHWVLNAFTSNDDCQMVLDVYSLIRYCVSYVTKGEKSHSKLHQEIMELRKHTYYHQSVKRRSKARIIRYRKFRENSEDVEERENFYRTMCTLYVPWRDEFKDILEKGSVTSFYDLYLLHESNILKLRKQFEFSIGLENVLDRELDKCVAEDDGEQIFFDLRSVITGDSKIVFEDDNEVAEYMDCHSQNLDIDFGNNDGSHVIPFEVRRRGIWDRQTFLDNIRMLNVKQREVVLAVIDGIRLGSKPRLIFVDGVAGTGKSVVAKNIANAFETFCPGSNDENCRVVISAFTGKAAYNIDGLTMHQVYKLSLNQEHGASKRLRSGDVHIMNPLQGEALANLQNNFSNVFGQIIDEISLVSDRNFLSVDQRCKEAKSNNLDFGGLWTIVFGDFRQLSPVGGKSVFASSTDSIAGSDLLWRKFEYVELDQNMRQGEDKVFAEILTQIGEGEKKLSEESLDLIESRFVTENNLTVPKNCVRLFYRNKCKDRFNEREVVKKYEVGESYKLTVNQCVQDGLVNGAIGILKFVEVDCTTDKCKTGNIGQMTSKKSVAKLQRAIKLQTSFSDSLLSTLSFTLPSLPTDNDLLRLVPITLADTIHSSQGSTYDNVCVEYSEGMENEMVYVGMSRVRRLSGLFLNYT</sequence>
<feature type="domain" description="DUF6570" evidence="4">
    <location>
        <begin position="115"/>
        <end position="248"/>
    </location>
</feature>
<dbReference type="InterPro" id="IPR046700">
    <property type="entry name" value="DUF6570"/>
</dbReference>
<accession>A0AAE1I0R5</accession>
<evidence type="ECO:0000313" key="5">
    <source>
        <dbReference type="EMBL" id="KAK3930898.1"/>
    </source>
</evidence>
<dbReference type="GO" id="GO:0043139">
    <property type="term" value="F:5'-3' DNA helicase activity"/>
    <property type="evidence" value="ECO:0007669"/>
    <property type="project" value="UniProtKB-EC"/>
</dbReference>
<keyword evidence="1 5" id="KW-0347">Helicase</keyword>
<evidence type="ECO:0000259" key="3">
    <source>
        <dbReference type="Pfam" id="PF14214"/>
    </source>
</evidence>
<comment type="similarity">
    <text evidence="1">Belongs to the helicase family.</text>
</comment>
<protein>
    <recommendedName>
        <fullName evidence="1">ATP-dependent DNA helicase</fullName>
        <ecNumber evidence="1">5.6.2.3</ecNumber>
    </recommendedName>
</protein>
<dbReference type="PANTHER" id="PTHR47642:SF6">
    <property type="entry name" value="ATP-DEPENDENT DNA HELICASE"/>
    <property type="match status" value="1"/>
</dbReference>
<dbReference type="Proteomes" id="UP001219518">
    <property type="component" value="Unassembled WGS sequence"/>
</dbReference>